<protein>
    <submittedName>
        <fullName evidence="1">Uncharacterized protein</fullName>
    </submittedName>
</protein>
<proteinExistence type="predicted"/>
<dbReference type="RefSeq" id="WP_124756829.1">
    <property type="nucleotide sequence ID" value="NZ_CBCRWA010000001.1"/>
</dbReference>
<dbReference type="Proteomes" id="UP000274483">
    <property type="component" value="Chromosome"/>
</dbReference>
<gene>
    <name evidence="1" type="ORF">EIB71_00050</name>
</gene>
<keyword evidence="2" id="KW-1185">Reference proteome</keyword>
<evidence type="ECO:0000313" key="2">
    <source>
        <dbReference type="Proteomes" id="UP000274483"/>
    </source>
</evidence>
<name>A0ABM7C5B2_9FLAO</name>
<sequence>MPTIEIASINSTGLGLNQADFDVAIIEENKLESHRGLFYDLLRQQNGVIVHIGNPDCKDDENAGYFAGAIVDWSFEPGEIIIPEYDENDPTYNSRANQQFKFKFLGQFKPDIDKLLKIALDKSPIKKVCFLTDYQFGPENGKTEIIYTITDFWTQHDNEGLGLNTLYEMYGQ</sequence>
<organism evidence="1 2">
    <name type="scientific">Kaistella daneshvariae</name>
    <dbReference type="NCBI Taxonomy" id="2487074"/>
    <lineage>
        <taxon>Bacteria</taxon>
        <taxon>Pseudomonadati</taxon>
        <taxon>Bacteroidota</taxon>
        <taxon>Flavobacteriia</taxon>
        <taxon>Flavobacteriales</taxon>
        <taxon>Weeksellaceae</taxon>
        <taxon>Chryseobacterium group</taxon>
        <taxon>Kaistella</taxon>
    </lineage>
</organism>
<evidence type="ECO:0000313" key="1">
    <source>
        <dbReference type="EMBL" id="AZI66166.1"/>
    </source>
</evidence>
<reference evidence="1 2" key="1">
    <citation type="submission" date="2018-11" db="EMBL/GenBank/DDBJ databases">
        <title>Proposal to divide the Flavobacteriaceae and reorganize its genera based on Amino Acid Identity values calculated from whole genome sequences.</title>
        <authorList>
            <person name="Nicholson A.C."/>
            <person name="Gulvik C.A."/>
            <person name="Whitney A.M."/>
            <person name="Humrighouse B.W."/>
            <person name="Bell M."/>
            <person name="Holmes B."/>
            <person name="Steigerwalt A.G."/>
            <person name="Villarma A."/>
            <person name="Sheth M."/>
            <person name="Batra D."/>
            <person name="Pryor J."/>
            <person name="Bernardet J.-F."/>
            <person name="Hugo C."/>
            <person name="Kampfer P."/>
            <person name="Newman J.D."/>
            <person name="McQuiston J.R."/>
        </authorList>
    </citation>
    <scope>NUCLEOTIDE SEQUENCE [LARGE SCALE GENOMIC DNA]</scope>
    <source>
        <strain evidence="1 2">H3001</strain>
    </source>
</reference>
<accession>A0ABM7C5B2</accession>
<dbReference type="EMBL" id="CP034158">
    <property type="protein sequence ID" value="AZI66166.1"/>
    <property type="molecule type" value="Genomic_DNA"/>
</dbReference>